<sequence>MAFVSWNCHGFRNKSSELKDIINSYKPACIALQETYIRDNDTVKIRDYSIFHNTSSSTRASGGVALAVANDIPSSCLHLNTNLQAVAVRMHIKSLITICSLYLPPHQTVHQTELDNLISQLPSPFLILGDLNGHSPLWGGTETNSRGRQIEQLLADHNICLLNNNEKTHFHLPTQTFHSIDLALCTPALLPFLNLTVDDNLHNNNRTVDEALENIISIIKTAADASIPLAKGTRRRQYKPWWNDLCQQAYKAQQKAWNTFRRYPTTANLIKFKKSKADSRRIQRQSQRLSWR</sequence>
<feature type="domain" description="Endonuclease/exonuclease/phosphatase" evidence="1">
    <location>
        <begin position="96"/>
        <end position="192"/>
    </location>
</feature>
<dbReference type="InterPro" id="IPR005135">
    <property type="entry name" value="Endo/exonuclease/phosphatase"/>
</dbReference>
<reference evidence="2 3" key="1">
    <citation type="journal article" date="2019" name="Sci. Rep.">
        <title>Orb-weaving spider Araneus ventricosus genome elucidates the spidroin gene catalogue.</title>
        <authorList>
            <person name="Kono N."/>
            <person name="Nakamura H."/>
            <person name="Ohtoshi R."/>
            <person name="Moran D.A.P."/>
            <person name="Shinohara A."/>
            <person name="Yoshida Y."/>
            <person name="Fujiwara M."/>
            <person name="Mori M."/>
            <person name="Tomita M."/>
            <person name="Arakawa K."/>
        </authorList>
    </citation>
    <scope>NUCLEOTIDE SEQUENCE [LARGE SCALE GENOMIC DNA]</scope>
</reference>
<dbReference type="PANTHER" id="PTHR33273">
    <property type="entry name" value="DOMAIN-CONTAINING PROTEIN, PUTATIVE-RELATED"/>
    <property type="match status" value="1"/>
</dbReference>
<protein>
    <recommendedName>
        <fullName evidence="1">Endonuclease/exonuclease/phosphatase domain-containing protein</fullName>
    </recommendedName>
</protein>
<dbReference type="Proteomes" id="UP000499080">
    <property type="component" value="Unassembled WGS sequence"/>
</dbReference>
<evidence type="ECO:0000313" key="3">
    <source>
        <dbReference type="Proteomes" id="UP000499080"/>
    </source>
</evidence>
<comment type="caution">
    <text evidence="2">The sequence shown here is derived from an EMBL/GenBank/DDBJ whole genome shotgun (WGS) entry which is preliminary data.</text>
</comment>
<dbReference type="InterPro" id="IPR036691">
    <property type="entry name" value="Endo/exonu/phosph_ase_sf"/>
</dbReference>
<dbReference type="Pfam" id="PF14529">
    <property type="entry name" value="Exo_endo_phos_2"/>
    <property type="match status" value="1"/>
</dbReference>
<evidence type="ECO:0000313" key="2">
    <source>
        <dbReference type="EMBL" id="GBL81273.1"/>
    </source>
</evidence>
<proteinExistence type="predicted"/>
<dbReference type="PANTHER" id="PTHR33273:SF4">
    <property type="entry name" value="ENDONUCLEASE_EXONUCLEASE_PHOSPHATASE DOMAIN-CONTAINING PROTEIN"/>
    <property type="match status" value="1"/>
</dbReference>
<dbReference type="Gene3D" id="3.60.10.10">
    <property type="entry name" value="Endonuclease/exonuclease/phosphatase"/>
    <property type="match status" value="1"/>
</dbReference>
<evidence type="ECO:0000259" key="1">
    <source>
        <dbReference type="Pfam" id="PF14529"/>
    </source>
</evidence>
<dbReference type="AlphaFoldDB" id="A0A4Y2AN82"/>
<dbReference type="GO" id="GO:0003824">
    <property type="term" value="F:catalytic activity"/>
    <property type="evidence" value="ECO:0007669"/>
    <property type="project" value="InterPro"/>
</dbReference>
<dbReference type="OrthoDB" id="6436865at2759"/>
<dbReference type="SUPFAM" id="SSF56219">
    <property type="entry name" value="DNase I-like"/>
    <property type="match status" value="1"/>
</dbReference>
<accession>A0A4Y2AN82</accession>
<feature type="non-terminal residue" evidence="2">
    <location>
        <position position="292"/>
    </location>
</feature>
<keyword evidence="3" id="KW-1185">Reference proteome</keyword>
<gene>
    <name evidence="2" type="ORF">AVEN_1543_1</name>
</gene>
<organism evidence="2 3">
    <name type="scientific">Araneus ventricosus</name>
    <name type="common">Orbweaver spider</name>
    <name type="synonym">Epeira ventricosa</name>
    <dbReference type="NCBI Taxonomy" id="182803"/>
    <lineage>
        <taxon>Eukaryota</taxon>
        <taxon>Metazoa</taxon>
        <taxon>Ecdysozoa</taxon>
        <taxon>Arthropoda</taxon>
        <taxon>Chelicerata</taxon>
        <taxon>Arachnida</taxon>
        <taxon>Araneae</taxon>
        <taxon>Araneomorphae</taxon>
        <taxon>Entelegynae</taxon>
        <taxon>Araneoidea</taxon>
        <taxon>Araneidae</taxon>
        <taxon>Araneus</taxon>
    </lineage>
</organism>
<dbReference type="EMBL" id="BGPR01157055">
    <property type="protein sequence ID" value="GBL81273.1"/>
    <property type="molecule type" value="Genomic_DNA"/>
</dbReference>
<name>A0A4Y2AN82_ARAVE</name>